<sequence length="133" mass="14252">MPSASGFPSCIDSGLTESTSSRSPASVRRYHVTLSPDAWNMFHPKSWPQYTGRFRGSSEDIDDREASMASALNSSGSASPRKSIPDTERGSSSRAAARISAMLIGSANLWMFELISALIDCVSPITPASVHIE</sequence>
<accession>A0A645I752</accession>
<protein>
    <submittedName>
        <fullName evidence="2">Uncharacterized protein</fullName>
    </submittedName>
</protein>
<dbReference type="EMBL" id="VSSQ01103215">
    <property type="protein sequence ID" value="MPN44234.1"/>
    <property type="molecule type" value="Genomic_DNA"/>
</dbReference>
<feature type="compositionally biased region" description="Polar residues" evidence="1">
    <location>
        <begin position="15"/>
        <end position="24"/>
    </location>
</feature>
<feature type="region of interest" description="Disordered" evidence="1">
    <location>
        <begin position="1"/>
        <end position="27"/>
    </location>
</feature>
<dbReference type="AlphaFoldDB" id="A0A645I752"/>
<name>A0A645I752_9ZZZZ</name>
<feature type="compositionally biased region" description="Polar residues" evidence="1">
    <location>
        <begin position="70"/>
        <end position="80"/>
    </location>
</feature>
<reference evidence="2" key="1">
    <citation type="submission" date="2019-08" db="EMBL/GenBank/DDBJ databases">
        <authorList>
            <person name="Kucharzyk K."/>
            <person name="Murdoch R.W."/>
            <person name="Higgins S."/>
            <person name="Loffler F."/>
        </authorList>
    </citation>
    <scope>NUCLEOTIDE SEQUENCE</scope>
</reference>
<proteinExistence type="predicted"/>
<organism evidence="2">
    <name type="scientific">bioreactor metagenome</name>
    <dbReference type="NCBI Taxonomy" id="1076179"/>
    <lineage>
        <taxon>unclassified sequences</taxon>
        <taxon>metagenomes</taxon>
        <taxon>ecological metagenomes</taxon>
    </lineage>
</organism>
<evidence type="ECO:0000256" key="1">
    <source>
        <dbReference type="SAM" id="MobiDB-lite"/>
    </source>
</evidence>
<feature type="region of interest" description="Disordered" evidence="1">
    <location>
        <begin position="49"/>
        <end position="94"/>
    </location>
</feature>
<gene>
    <name evidence="2" type="ORF">SDC9_191795</name>
</gene>
<evidence type="ECO:0000313" key="2">
    <source>
        <dbReference type="EMBL" id="MPN44234.1"/>
    </source>
</evidence>
<comment type="caution">
    <text evidence="2">The sequence shown here is derived from an EMBL/GenBank/DDBJ whole genome shotgun (WGS) entry which is preliminary data.</text>
</comment>